<evidence type="ECO:0000313" key="4">
    <source>
        <dbReference type="EMBL" id="CAG2214220.1"/>
    </source>
</evidence>
<keyword evidence="4" id="KW-0808">Transferase</keyword>
<evidence type="ECO:0000256" key="1">
    <source>
        <dbReference type="PROSITE-ProRule" id="PRU00024"/>
    </source>
</evidence>
<dbReference type="EC" id="2.3.2.27" evidence="4"/>
<evidence type="ECO:0000313" key="5">
    <source>
        <dbReference type="Proteomes" id="UP000683360"/>
    </source>
</evidence>
<dbReference type="AlphaFoldDB" id="A0A8S3RZ53"/>
<dbReference type="InterPro" id="IPR047153">
    <property type="entry name" value="TRIM45/56/19-like"/>
</dbReference>
<comment type="caution">
    <text evidence="4">The sequence shown here is derived from an EMBL/GenBank/DDBJ whole genome shotgun (WGS) entry which is preliminary data.</text>
</comment>
<evidence type="ECO:0000259" key="3">
    <source>
        <dbReference type="PROSITE" id="PS50119"/>
    </source>
</evidence>
<dbReference type="GO" id="GO:0008270">
    <property type="term" value="F:zinc ion binding"/>
    <property type="evidence" value="ECO:0007669"/>
    <property type="project" value="UniProtKB-KW"/>
</dbReference>
<feature type="coiled-coil region" evidence="2">
    <location>
        <begin position="178"/>
        <end position="205"/>
    </location>
</feature>
<dbReference type="InterPro" id="IPR000315">
    <property type="entry name" value="Znf_B-box"/>
</dbReference>
<accession>A0A8S3RZ53</accession>
<keyword evidence="4" id="KW-0012">Acyltransferase</keyword>
<dbReference type="InterPro" id="IPR011044">
    <property type="entry name" value="Quino_amine_DH_bsu"/>
</dbReference>
<keyword evidence="1" id="KW-0862">Zinc</keyword>
<evidence type="ECO:0000256" key="2">
    <source>
        <dbReference type="SAM" id="Coils"/>
    </source>
</evidence>
<keyword evidence="2" id="KW-0175">Coiled coil</keyword>
<protein>
    <submittedName>
        <fullName evidence="4">TRIM56</fullName>
        <ecNumber evidence="4">2.3.2.27</ecNumber>
    </submittedName>
</protein>
<dbReference type="PANTHER" id="PTHR25462:SF300">
    <property type="entry name" value="RING-TYPE DOMAIN-CONTAINING PROTEIN"/>
    <property type="match status" value="1"/>
</dbReference>
<keyword evidence="1" id="KW-0863">Zinc-finger</keyword>
<organism evidence="4 5">
    <name type="scientific">Mytilus edulis</name>
    <name type="common">Blue mussel</name>
    <dbReference type="NCBI Taxonomy" id="6550"/>
    <lineage>
        <taxon>Eukaryota</taxon>
        <taxon>Metazoa</taxon>
        <taxon>Spiralia</taxon>
        <taxon>Lophotrochozoa</taxon>
        <taxon>Mollusca</taxon>
        <taxon>Bivalvia</taxon>
        <taxon>Autobranchia</taxon>
        <taxon>Pteriomorphia</taxon>
        <taxon>Mytilida</taxon>
        <taxon>Mytiloidea</taxon>
        <taxon>Mytilidae</taxon>
        <taxon>Mytilinae</taxon>
        <taxon>Mytilus</taxon>
    </lineage>
</organism>
<gene>
    <name evidence="4" type="ORF">MEDL_28161</name>
</gene>
<sequence>MGRNKNSELTQFTCPVCRSVVKPRNPKASVDEWSSALHDNLILAIMISTTKGDRQQDCNVCEQHQQKSTAKFWCEGCEKTLCEKCNTMHKWLLSSHPVIKLEEFGKNTYGLDLHAVFENCNEHPSNSYDAFCFNHEQLCCIQCVTTNHRNCESVKSISEITNSNSVYDTLQDKLECIKQATLKLLNEKESQKRDLKEKLETTGNDAALFLEQVKCKLDALFETFKKQLNVFLDEQNTNLNIRMRLLEQFVGSLNHWITVNRVVKEFGTKTQHFIQVETMKNQIKTSLIEIDKVIKHETALDIEFAKNEILEQLDTADSMGILNKTEHDLGDQIKEIRNCCKNLGIICLPKFIDIGVELVKTFHIEGSDLSCGVCVGEDHMILGNRSSKNILQVFDKKTGLVINTAKIEKDACRLCYDEEHNQIFISSFEQQKLFKAEIVGYRINNLVGLTFNKDYVGAACKHNKHIYIVVDKAIKKFVSTAGPNSCTEMSTVVSTNTDCGTNGMNIFRQKIIYTTKDKEVKCITLDGEDVFCFKNEMIKTPECIVALPTGLVLVVDRDNKGSLHVLSEDGTKHRTLLQKFDTISDPRDIWLDNNDSETFYIAGGEYLEMYRITCD</sequence>
<feature type="domain" description="B box-type" evidence="3">
    <location>
        <begin position="56"/>
        <end position="101"/>
    </location>
</feature>
<reference evidence="4" key="1">
    <citation type="submission" date="2021-03" db="EMBL/GenBank/DDBJ databases">
        <authorList>
            <person name="Bekaert M."/>
        </authorList>
    </citation>
    <scope>NUCLEOTIDE SEQUENCE</scope>
</reference>
<dbReference type="PANTHER" id="PTHR25462">
    <property type="entry name" value="BONUS, ISOFORM C-RELATED"/>
    <property type="match status" value="1"/>
</dbReference>
<dbReference type="GO" id="GO:0061630">
    <property type="term" value="F:ubiquitin protein ligase activity"/>
    <property type="evidence" value="ECO:0007669"/>
    <property type="project" value="UniProtKB-EC"/>
</dbReference>
<dbReference type="OrthoDB" id="6051125at2759"/>
<dbReference type="Pfam" id="PF00643">
    <property type="entry name" value="zf-B_box"/>
    <property type="match status" value="1"/>
</dbReference>
<dbReference type="Gene3D" id="3.30.160.60">
    <property type="entry name" value="Classic Zinc Finger"/>
    <property type="match status" value="1"/>
</dbReference>
<name>A0A8S3RZ53_MYTED</name>
<dbReference type="Proteomes" id="UP000683360">
    <property type="component" value="Unassembled WGS sequence"/>
</dbReference>
<keyword evidence="1" id="KW-0479">Metal-binding</keyword>
<proteinExistence type="predicted"/>
<dbReference type="PROSITE" id="PS50119">
    <property type="entry name" value="ZF_BBOX"/>
    <property type="match status" value="1"/>
</dbReference>
<dbReference type="EMBL" id="CAJPWZ010001405">
    <property type="protein sequence ID" value="CAG2214220.1"/>
    <property type="molecule type" value="Genomic_DNA"/>
</dbReference>
<dbReference type="SUPFAM" id="SSF50969">
    <property type="entry name" value="YVTN repeat-like/Quinoprotein amine dehydrogenase"/>
    <property type="match status" value="1"/>
</dbReference>
<keyword evidence="5" id="KW-1185">Reference proteome</keyword>